<dbReference type="WBParaSite" id="nRc.2.0.1.t03143-RA">
    <property type="protein sequence ID" value="nRc.2.0.1.t03143-RA"/>
    <property type="gene ID" value="nRc.2.0.1.g03143"/>
</dbReference>
<dbReference type="Proteomes" id="UP000887565">
    <property type="component" value="Unplaced"/>
</dbReference>
<reference evidence="2" key="1">
    <citation type="submission" date="2022-11" db="UniProtKB">
        <authorList>
            <consortium name="WormBaseParasite"/>
        </authorList>
    </citation>
    <scope>IDENTIFICATION</scope>
</reference>
<name>A0A915HMF6_ROMCU</name>
<keyword evidence="1" id="KW-1185">Reference proteome</keyword>
<accession>A0A915HMF6</accession>
<evidence type="ECO:0000313" key="2">
    <source>
        <dbReference type="WBParaSite" id="nRc.2.0.1.t03143-RA"/>
    </source>
</evidence>
<dbReference type="AlphaFoldDB" id="A0A915HMF6"/>
<protein>
    <submittedName>
        <fullName evidence="2">Uncharacterized protein</fullName>
    </submittedName>
</protein>
<sequence>MQKVLEMLKLTFLLKRSTKEQFSECCLRFCYNKNSFLTKPPPATNPTQIAPLPMVKVQLLIPATCASGSAVSQILLPSTATHANTDPTVTCTNSSDSFINIDPPLAPSTTRAPTNDHCSRLAIANASEIHNFRLEACNVLQQLNTAAAWITNNVPMVQTIDQIIGPVFNQFQAQQLGVQCKIQEQVQATNAHFAALAEQMQQLISTTTALPVARNNPPHLDHCA</sequence>
<proteinExistence type="predicted"/>
<organism evidence="1 2">
    <name type="scientific">Romanomermis culicivorax</name>
    <name type="common">Nematode worm</name>
    <dbReference type="NCBI Taxonomy" id="13658"/>
    <lineage>
        <taxon>Eukaryota</taxon>
        <taxon>Metazoa</taxon>
        <taxon>Ecdysozoa</taxon>
        <taxon>Nematoda</taxon>
        <taxon>Enoplea</taxon>
        <taxon>Dorylaimia</taxon>
        <taxon>Mermithida</taxon>
        <taxon>Mermithoidea</taxon>
        <taxon>Mermithidae</taxon>
        <taxon>Romanomermis</taxon>
    </lineage>
</organism>
<evidence type="ECO:0000313" key="1">
    <source>
        <dbReference type="Proteomes" id="UP000887565"/>
    </source>
</evidence>